<dbReference type="Proteomes" id="UP000219452">
    <property type="component" value="Unassembled WGS sequence"/>
</dbReference>
<proteinExistence type="predicted"/>
<keyword evidence="2" id="KW-1185">Reference proteome</keyword>
<protein>
    <submittedName>
        <fullName evidence="1">Uncharacterized protein</fullName>
    </submittedName>
</protein>
<evidence type="ECO:0000313" key="1">
    <source>
        <dbReference type="EMBL" id="SOD89393.1"/>
    </source>
</evidence>
<reference evidence="2" key="1">
    <citation type="submission" date="2017-09" db="EMBL/GenBank/DDBJ databases">
        <authorList>
            <person name="Varghese N."/>
            <person name="Submissions S."/>
        </authorList>
    </citation>
    <scope>NUCLEOTIDE SEQUENCE [LARGE SCALE GENOMIC DNA]</scope>
    <source>
        <strain evidence="2">DSM 29961</strain>
    </source>
</reference>
<evidence type="ECO:0000313" key="2">
    <source>
        <dbReference type="Proteomes" id="UP000219452"/>
    </source>
</evidence>
<organism evidence="1 2">
    <name type="scientific">Spirosoma fluviale</name>
    <dbReference type="NCBI Taxonomy" id="1597977"/>
    <lineage>
        <taxon>Bacteria</taxon>
        <taxon>Pseudomonadati</taxon>
        <taxon>Bacteroidota</taxon>
        <taxon>Cytophagia</taxon>
        <taxon>Cytophagales</taxon>
        <taxon>Cytophagaceae</taxon>
        <taxon>Spirosoma</taxon>
    </lineage>
</organism>
<sequence length="139" mass="16073">MNHACQSCSTFVQDMKNALVYILLLATLLPTVSQWGTIAYYNVNKAYIARVLCENRDKPQLHCDGQCYLAKQLKAQQDRQDKETTERVQNTPVIQLFFQDRLSFEFGHFALWRISVAFFAYRFPSYTAPVMGLLQPPQV</sequence>
<dbReference type="EMBL" id="OCNH01000002">
    <property type="protein sequence ID" value="SOD89393.1"/>
    <property type="molecule type" value="Genomic_DNA"/>
</dbReference>
<name>A0A286G1M0_9BACT</name>
<gene>
    <name evidence="1" type="ORF">SAMN06269250_3051</name>
</gene>
<accession>A0A286G1M0</accession>
<dbReference type="AlphaFoldDB" id="A0A286G1M0"/>